<dbReference type="EC" id="1.1.1.37" evidence="8"/>
<dbReference type="EMBL" id="CAXLJL010000212">
    <property type="protein sequence ID" value="CAL5134546.1"/>
    <property type="molecule type" value="Genomic_DNA"/>
</dbReference>
<dbReference type="InterPro" id="IPR022383">
    <property type="entry name" value="Lactate/malate_DH_C"/>
</dbReference>
<evidence type="ECO:0000256" key="8">
    <source>
        <dbReference type="RuleBase" id="RU003405"/>
    </source>
</evidence>
<dbReference type="SUPFAM" id="SSF51735">
    <property type="entry name" value="NAD(P)-binding Rossmann-fold domains"/>
    <property type="match status" value="1"/>
</dbReference>
<dbReference type="EMBL" id="CAXLJL010000116">
    <property type="protein sequence ID" value="CAL5132152.1"/>
    <property type="molecule type" value="Genomic_DNA"/>
</dbReference>
<evidence type="ECO:0000313" key="11">
    <source>
        <dbReference type="EMBL" id="CAL5132151.1"/>
    </source>
</evidence>
<evidence type="ECO:0000313" key="13">
    <source>
        <dbReference type="EMBL" id="CAL5134546.1"/>
    </source>
</evidence>
<evidence type="ECO:0000256" key="3">
    <source>
        <dbReference type="ARBA" id="ARBA00023027"/>
    </source>
</evidence>
<evidence type="ECO:0000256" key="4">
    <source>
        <dbReference type="PIRSR" id="PIRSR000102-1"/>
    </source>
</evidence>
<protein>
    <recommendedName>
        <fullName evidence="8">Malate dehydrogenase</fullName>
        <ecNumber evidence="8">1.1.1.37</ecNumber>
    </recommendedName>
</protein>
<gene>
    <name evidence="11" type="ORF">CDAUBV1_LOCUS4661</name>
    <name evidence="12" type="ORF">CDAUBV1_LOCUS4662</name>
    <name evidence="13" type="ORF">CDAUBV1_LOCUS8238</name>
    <name evidence="14" type="ORF">CDAUBV1_LOCUS8239</name>
</gene>
<dbReference type="InterPro" id="IPR010945">
    <property type="entry name" value="Malate_DH_type2"/>
</dbReference>
<evidence type="ECO:0000259" key="10">
    <source>
        <dbReference type="Pfam" id="PF02866"/>
    </source>
</evidence>
<dbReference type="GO" id="GO:0006099">
    <property type="term" value="P:tricarboxylic acid cycle"/>
    <property type="evidence" value="ECO:0007669"/>
    <property type="project" value="UniProtKB-KW"/>
</dbReference>
<feature type="binding site" evidence="5">
    <location>
        <position position="132"/>
    </location>
    <ligand>
        <name>substrate</name>
    </ligand>
</feature>
<evidence type="ECO:0000313" key="15">
    <source>
        <dbReference type="Proteomes" id="UP001497525"/>
    </source>
</evidence>
<evidence type="ECO:0000313" key="12">
    <source>
        <dbReference type="EMBL" id="CAL5132152.1"/>
    </source>
</evidence>
<dbReference type="AlphaFoldDB" id="A0AAV2T7B6"/>
<feature type="active site" description="Proton acceptor" evidence="4">
    <location>
        <position position="188"/>
    </location>
</feature>
<evidence type="ECO:0000313" key="14">
    <source>
        <dbReference type="EMBL" id="CAL5134547.1"/>
    </source>
</evidence>
<dbReference type="Proteomes" id="UP001497525">
    <property type="component" value="Unassembled WGS sequence"/>
</dbReference>
<comment type="caution">
    <text evidence="11">The sequence shown here is derived from an EMBL/GenBank/DDBJ whole genome shotgun (WGS) entry which is preliminary data.</text>
</comment>
<dbReference type="GO" id="GO:0006108">
    <property type="term" value="P:malate metabolic process"/>
    <property type="evidence" value="ECO:0007669"/>
    <property type="project" value="InterPro"/>
</dbReference>
<dbReference type="NCBIfam" id="TIGR01759">
    <property type="entry name" value="MalateDH-SF1"/>
    <property type="match status" value="1"/>
</dbReference>
<evidence type="ECO:0000259" key="9">
    <source>
        <dbReference type="Pfam" id="PF00056"/>
    </source>
</evidence>
<evidence type="ECO:0000256" key="6">
    <source>
        <dbReference type="PIRSR" id="PIRSR000102-3"/>
    </source>
</evidence>
<evidence type="ECO:0000256" key="1">
    <source>
        <dbReference type="ARBA" id="ARBA00009613"/>
    </source>
</evidence>
<keyword evidence="2 7" id="KW-0560">Oxidoreductase</keyword>
<dbReference type="InterPro" id="IPR036291">
    <property type="entry name" value="NAD(P)-bd_dom_sf"/>
</dbReference>
<keyword evidence="8" id="KW-0816">Tricarboxylic acid cycle</keyword>
<evidence type="ECO:0000256" key="5">
    <source>
        <dbReference type="PIRSR" id="PIRSR000102-2"/>
    </source>
</evidence>
<feature type="domain" description="Lactate/malate dehydrogenase N-terminal" evidence="9">
    <location>
        <begin position="7"/>
        <end position="153"/>
    </location>
</feature>
<dbReference type="CDD" id="cd01336">
    <property type="entry name" value="MDH_cytoplasmic_cytosolic"/>
    <property type="match status" value="1"/>
</dbReference>
<proteinExistence type="inferred from homology"/>
<organism evidence="11 15">
    <name type="scientific">Calicophoron daubneyi</name>
    <name type="common">Rumen fluke</name>
    <name type="synonym">Paramphistomum daubneyi</name>
    <dbReference type="NCBI Taxonomy" id="300641"/>
    <lineage>
        <taxon>Eukaryota</taxon>
        <taxon>Metazoa</taxon>
        <taxon>Spiralia</taxon>
        <taxon>Lophotrochozoa</taxon>
        <taxon>Platyhelminthes</taxon>
        <taxon>Trematoda</taxon>
        <taxon>Digenea</taxon>
        <taxon>Plagiorchiida</taxon>
        <taxon>Pronocephalata</taxon>
        <taxon>Paramphistomoidea</taxon>
        <taxon>Paramphistomidae</taxon>
        <taxon>Calicophoron</taxon>
    </lineage>
</organism>
<dbReference type="Gene3D" id="3.40.50.720">
    <property type="entry name" value="NAD(P)-binding Rossmann-like Domain"/>
    <property type="match status" value="1"/>
</dbReference>
<dbReference type="InterPro" id="IPR015955">
    <property type="entry name" value="Lactate_DH/Glyco_Ohase_4_C"/>
</dbReference>
<dbReference type="InterPro" id="IPR001557">
    <property type="entry name" value="L-lactate/malate_DH"/>
</dbReference>
<dbReference type="FunFam" id="3.40.50.720:FF:000010">
    <property type="entry name" value="Malate dehydrogenase"/>
    <property type="match status" value="1"/>
</dbReference>
<dbReference type="InterPro" id="IPR011274">
    <property type="entry name" value="Malate_DH_NAD-dep_euk"/>
</dbReference>
<evidence type="ECO:0000256" key="7">
    <source>
        <dbReference type="RuleBase" id="RU003369"/>
    </source>
</evidence>
<dbReference type="PANTHER" id="PTHR23382">
    <property type="entry name" value="MALATE DEHYDROGENASE"/>
    <property type="match status" value="1"/>
</dbReference>
<dbReference type="GO" id="GO:0030060">
    <property type="term" value="F:L-malate dehydrogenase (NAD+) activity"/>
    <property type="evidence" value="ECO:0007669"/>
    <property type="project" value="UniProtKB-EC"/>
</dbReference>
<feature type="domain" description="Lactate/malate dehydrogenase C-terminal" evidence="10">
    <location>
        <begin position="157"/>
        <end position="327"/>
    </location>
</feature>
<name>A0AAV2T7B6_CALDB</name>
<comment type="catalytic activity">
    <reaction evidence="8">
        <text>(S)-malate + NAD(+) = oxaloacetate + NADH + H(+)</text>
        <dbReference type="Rhea" id="RHEA:21432"/>
        <dbReference type="ChEBI" id="CHEBI:15378"/>
        <dbReference type="ChEBI" id="CHEBI:15589"/>
        <dbReference type="ChEBI" id="CHEBI:16452"/>
        <dbReference type="ChEBI" id="CHEBI:57540"/>
        <dbReference type="ChEBI" id="CHEBI:57945"/>
        <dbReference type="EC" id="1.1.1.37"/>
    </reaction>
</comment>
<keyword evidence="3 6" id="KW-0520">NAD</keyword>
<accession>A0AAV2T7B6</accession>
<dbReference type="InterPro" id="IPR001252">
    <property type="entry name" value="Malate_DH_AS"/>
</dbReference>
<dbReference type="InterPro" id="IPR001236">
    <property type="entry name" value="Lactate/malate_DH_N"/>
</dbReference>
<dbReference type="NCBIfam" id="TIGR01758">
    <property type="entry name" value="MDH_euk_cyt"/>
    <property type="match status" value="1"/>
</dbReference>
<reference evidence="11" key="1">
    <citation type="submission" date="2024-06" db="EMBL/GenBank/DDBJ databases">
        <authorList>
            <person name="Liu X."/>
            <person name="Lenzi L."/>
            <person name="Haldenby T S."/>
            <person name="Uol C."/>
        </authorList>
    </citation>
    <scope>NUCLEOTIDE SEQUENCE</scope>
</reference>
<dbReference type="SUPFAM" id="SSF56327">
    <property type="entry name" value="LDH C-terminal domain-like"/>
    <property type="match status" value="1"/>
</dbReference>
<feature type="binding site" evidence="6">
    <location>
        <begin position="130"/>
        <end position="132"/>
    </location>
    <ligand>
        <name>NAD(+)</name>
        <dbReference type="ChEBI" id="CHEBI:57540"/>
    </ligand>
</feature>
<dbReference type="Pfam" id="PF00056">
    <property type="entry name" value="Ldh_1_N"/>
    <property type="match status" value="1"/>
</dbReference>
<dbReference type="NCBIfam" id="NF003916">
    <property type="entry name" value="PRK05442.1"/>
    <property type="match status" value="1"/>
</dbReference>
<feature type="binding site" evidence="6">
    <location>
        <position position="106"/>
    </location>
    <ligand>
        <name>NAD(+)</name>
        <dbReference type="ChEBI" id="CHEBI:57540"/>
    </ligand>
</feature>
<dbReference type="EMBL" id="CAXLJL010000212">
    <property type="protein sequence ID" value="CAL5134547.1"/>
    <property type="molecule type" value="Genomic_DNA"/>
</dbReference>
<feature type="binding site" evidence="5">
    <location>
        <position position="163"/>
    </location>
    <ligand>
        <name>substrate</name>
    </ligand>
</feature>
<sequence>MPGQPLRVLLTGAAGQIGYALSGMVARGDMFGPDQQVILHLLDIPAMLTSLHGLEMELQDCSFPTLKEVVVTDKLDVAFNQIDVALMVGAMPRKEGMERKDLLKANVNIFKEQGQALDKYAKKTVKVVVVGNPANTNALCMSLNAPSIPKENFSALTRLDHNRATVQIAMKLNQPCTAVKNCIIWGNHSNTQFVDVAHATVNIGGHEKKVYEAIKDDNWIKNDFLKTVQTRGAAIISARKLSSAMSAAKAVTDHMRDWFHGTKPGEWVSMGVMSDGAYGAPKGVIFSYPVEIKDGHWSIVQNLTLDDWAKEQFNRTAKELVEERESALSS</sequence>
<feature type="binding site" evidence="6">
    <location>
        <position position="43"/>
    </location>
    <ligand>
        <name>NAD(+)</name>
        <dbReference type="ChEBI" id="CHEBI:57540"/>
    </ligand>
</feature>
<dbReference type="PROSITE" id="PS00068">
    <property type="entry name" value="MDH"/>
    <property type="match status" value="1"/>
</dbReference>
<comment type="similarity">
    <text evidence="1">Belongs to the LDH/MDH superfamily. MDH type 2 family.</text>
</comment>
<feature type="binding site" evidence="6">
    <location>
        <begin position="12"/>
        <end position="18"/>
    </location>
    <ligand>
        <name>NAD(+)</name>
        <dbReference type="ChEBI" id="CHEBI:57540"/>
    </ligand>
</feature>
<feature type="binding site" evidence="5">
    <location>
        <position position="99"/>
    </location>
    <ligand>
        <name>substrate</name>
    </ligand>
</feature>
<dbReference type="EMBL" id="CAXLJL010000116">
    <property type="protein sequence ID" value="CAL5132151.1"/>
    <property type="molecule type" value="Genomic_DNA"/>
</dbReference>
<dbReference type="PIRSF" id="PIRSF000102">
    <property type="entry name" value="Lac_mal_DH"/>
    <property type="match status" value="1"/>
</dbReference>
<feature type="binding site" evidence="5">
    <location>
        <position position="93"/>
    </location>
    <ligand>
        <name>substrate</name>
    </ligand>
</feature>
<evidence type="ECO:0000256" key="2">
    <source>
        <dbReference type="ARBA" id="ARBA00023002"/>
    </source>
</evidence>
<dbReference type="Pfam" id="PF02866">
    <property type="entry name" value="Ldh_1_C"/>
    <property type="match status" value="1"/>
</dbReference>
<dbReference type="Gene3D" id="3.90.110.10">
    <property type="entry name" value="Lactate dehydrogenase/glycoside hydrolase, family 4, C-terminal"/>
    <property type="match status" value="1"/>
</dbReference>
<dbReference type="FunFam" id="3.90.110.10:FF:000002">
    <property type="entry name" value="Malate dehydrogenase"/>
    <property type="match status" value="1"/>
</dbReference>